<feature type="non-terminal residue" evidence="2">
    <location>
        <position position="1"/>
    </location>
</feature>
<sequence length="113" mass="11832">WRCLRRRGRPAGPGRSPATSASADSRATPGPAARDARIPGRGEDRSRRGTRLRRPRRSPAGPSRSGSGPEAKTRAPVIISIPLAPHTISTEAGSVSAGDVAYGKWTVSISLPT</sequence>
<proteinExistence type="predicted"/>
<dbReference type="AlphaFoldDB" id="A0A6J4HSE6"/>
<name>A0A6J4HSE6_9PROT</name>
<organism evidence="2">
    <name type="scientific">uncultured Craurococcus sp</name>
    <dbReference type="NCBI Taxonomy" id="1135998"/>
    <lineage>
        <taxon>Bacteria</taxon>
        <taxon>Pseudomonadati</taxon>
        <taxon>Pseudomonadota</taxon>
        <taxon>Alphaproteobacteria</taxon>
        <taxon>Acetobacterales</taxon>
        <taxon>Acetobacteraceae</taxon>
        <taxon>Craurococcus</taxon>
        <taxon>environmental samples</taxon>
    </lineage>
</organism>
<feature type="region of interest" description="Disordered" evidence="1">
    <location>
        <begin position="1"/>
        <end position="77"/>
    </location>
</feature>
<evidence type="ECO:0000256" key="1">
    <source>
        <dbReference type="SAM" id="MobiDB-lite"/>
    </source>
</evidence>
<feature type="compositionally biased region" description="Basic residues" evidence="1">
    <location>
        <begin position="48"/>
        <end position="57"/>
    </location>
</feature>
<feature type="compositionally biased region" description="Basic and acidic residues" evidence="1">
    <location>
        <begin position="34"/>
        <end position="47"/>
    </location>
</feature>
<gene>
    <name evidence="2" type="ORF">AVDCRST_MAG27-1042</name>
</gene>
<accession>A0A6J4HSE6</accession>
<dbReference type="EMBL" id="CADCTD010000045">
    <property type="protein sequence ID" value="CAA9232670.1"/>
    <property type="molecule type" value="Genomic_DNA"/>
</dbReference>
<feature type="non-terminal residue" evidence="2">
    <location>
        <position position="113"/>
    </location>
</feature>
<reference evidence="2" key="1">
    <citation type="submission" date="2020-02" db="EMBL/GenBank/DDBJ databases">
        <authorList>
            <person name="Meier V. D."/>
        </authorList>
    </citation>
    <scope>NUCLEOTIDE SEQUENCE</scope>
    <source>
        <strain evidence="2">AVDCRST_MAG27</strain>
    </source>
</reference>
<feature type="compositionally biased region" description="Low complexity" evidence="1">
    <location>
        <begin position="58"/>
        <end position="69"/>
    </location>
</feature>
<protein>
    <submittedName>
        <fullName evidence="2">Uncharacterized protein</fullName>
    </submittedName>
</protein>
<evidence type="ECO:0000313" key="2">
    <source>
        <dbReference type="EMBL" id="CAA9232670.1"/>
    </source>
</evidence>